<dbReference type="Pfam" id="PF14033">
    <property type="entry name" value="DUF4246"/>
    <property type="match status" value="1"/>
</dbReference>
<keyword evidence="4" id="KW-1185">Reference proteome</keyword>
<protein>
    <submittedName>
        <fullName evidence="3">Uncharacterized protein</fullName>
    </submittedName>
</protein>
<name>A0AAD4D7A5_9FUNG</name>
<reference evidence="3" key="1">
    <citation type="journal article" date="2020" name="Fungal Divers.">
        <title>Resolving the Mortierellaceae phylogeny through synthesis of multi-gene phylogenetics and phylogenomics.</title>
        <authorList>
            <person name="Vandepol N."/>
            <person name="Liber J."/>
            <person name="Desiro A."/>
            <person name="Na H."/>
            <person name="Kennedy M."/>
            <person name="Barry K."/>
            <person name="Grigoriev I.V."/>
            <person name="Miller A.N."/>
            <person name="O'Donnell K."/>
            <person name="Stajich J.E."/>
            <person name="Bonito G."/>
        </authorList>
    </citation>
    <scope>NUCLEOTIDE SEQUENCE</scope>
    <source>
        <strain evidence="3">NRRL 28262</strain>
    </source>
</reference>
<dbReference type="InterPro" id="IPR049192">
    <property type="entry name" value="DUF4246_C"/>
</dbReference>
<evidence type="ECO:0000313" key="3">
    <source>
        <dbReference type="EMBL" id="KAG0268599.1"/>
    </source>
</evidence>
<evidence type="ECO:0000313" key="4">
    <source>
        <dbReference type="Proteomes" id="UP001194580"/>
    </source>
</evidence>
<comment type="caution">
    <text evidence="3">The sequence shown here is derived from an EMBL/GenBank/DDBJ whole genome shotgun (WGS) entry which is preliminary data.</text>
</comment>
<feature type="domain" description="DUF4246" evidence="2">
    <location>
        <begin position="9"/>
        <end position="44"/>
    </location>
</feature>
<organism evidence="3 4">
    <name type="scientific">Linnemannia exigua</name>
    <dbReference type="NCBI Taxonomy" id="604196"/>
    <lineage>
        <taxon>Eukaryota</taxon>
        <taxon>Fungi</taxon>
        <taxon>Fungi incertae sedis</taxon>
        <taxon>Mucoromycota</taxon>
        <taxon>Mortierellomycotina</taxon>
        <taxon>Mortierellomycetes</taxon>
        <taxon>Mortierellales</taxon>
        <taxon>Mortierellaceae</taxon>
        <taxon>Linnemannia</taxon>
    </lineage>
</organism>
<sequence>YRAGFPSKLIAELNMMQTSNIIREKPEWWTKCRDPAIATKWKAEIRAAVEQEATVAEAEEIAKKSRKSSMDYSSFKLRDEQLEYVFKELEWYVQKRQEQVDRGVVPPIEVGVEGTRRCDGLVSNELKERLQACVRKLEDVPEYLKDWHPGSERRVLDLVHPSLYPLVAGRTFVTEQEAIPALSLGGESKVIQECPRPAGEGVATKDAQFYSKKFQWLPTDFEVTPEGKVKAKSYINNLHPEDDQKIYPVLEEILGEFLPMFEEVLGEMRVFETKKNRLTANTYGWYGENPPDEEDFSDEEGYWDYLDNRIPEPAAIPEFTPPPDVTKYDLRAVGRERPLQVIVKLANIELTPDNPKYDGGSWHVEGMANENIVATGIYYYHTENVTESRLNFRIQVAEPDYEQSDSQGMWHMYRIYDEDAVVQYLDGIVTKQDRCIVFPNIFQHQVQPFELQDPTRPGTRKILVFFLVNPEEDPIISTTFVPPQQADWYPYVDVLQEVEPRLPLELARMMVHHAGPAQRHMQLSEAKRHRDELMKERKFFVQHTNDEIFARPFSLCEH</sequence>
<evidence type="ECO:0000259" key="1">
    <source>
        <dbReference type="Pfam" id="PF14033"/>
    </source>
</evidence>
<dbReference type="InterPro" id="IPR049207">
    <property type="entry name" value="DUF4246_N"/>
</dbReference>
<proteinExistence type="predicted"/>
<gene>
    <name evidence="3" type="ORF">BGZ95_002400</name>
</gene>
<dbReference type="PANTHER" id="PTHR33119">
    <property type="entry name" value="IFI3P"/>
    <property type="match status" value="1"/>
</dbReference>
<dbReference type="InterPro" id="IPR025340">
    <property type="entry name" value="DUF4246"/>
</dbReference>
<accession>A0AAD4D7A5</accession>
<feature type="domain" description="DUF4246" evidence="1">
    <location>
        <begin position="80"/>
        <end position="489"/>
    </location>
</feature>
<dbReference type="Proteomes" id="UP001194580">
    <property type="component" value="Unassembled WGS sequence"/>
</dbReference>
<feature type="non-terminal residue" evidence="3">
    <location>
        <position position="1"/>
    </location>
</feature>
<dbReference type="PANTHER" id="PTHR33119:SF1">
    <property type="entry name" value="FE2OG DIOXYGENASE DOMAIN-CONTAINING PROTEIN"/>
    <property type="match status" value="1"/>
</dbReference>
<evidence type="ECO:0000259" key="2">
    <source>
        <dbReference type="Pfam" id="PF21666"/>
    </source>
</evidence>
<dbReference type="EMBL" id="JAAAIL010001506">
    <property type="protein sequence ID" value="KAG0268599.1"/>
    <property type="molecule type" value="Genomic_DNA"/>
</dbReference>
<dbReference type="Pfam" id="PF21666">
    <property type="entry name" value="DUF4246_N"/>
    <property type="match status" value="1"/>
</dbReference>
<dbReference type="AlphaFoldDB" id="A0AAD4D7A5"/>